<dbReference type="EMBL" id="BEGY01000190">
    <property type="protein sequence ID" value="GAX85765.1"/>
    <property type="molecule type" value="Genomic_DNA"/>
</dbReference>
<reference evidence="2 3" key="1">
    <citation type="submission" date="2017-08" db="EMBL/GenBank/DDBJ databases">
        <title>Acidophilic green algal genome provides insights into adaptation to an acidic environment.</title>
        <authorList>
            <person name="Hirooka S."/>
            <person name="Hirose Y."/>
            <person name="Kanesaki Y."/>
            <person name="Higuchi S."/>
            <person name="Fujiwara T."/>
            <person name="Onuma R."/>
            <person name="Era A."/>
            <person name="Ohbayashi R."/>
            <person name="Uzuka A."/>
            <person name="Nozaki H."/>
            <person name="Yoshikawa H."/>
            <person name="Miyagishima S.Y."/>
        </authorList>
    </citation>
    <scope>NUCLEOTIDE SEQUENCE [LARGE SCALE GENOMIC DNA]</scope>
    <source>
        <strain evidence="2 3">NIES-2499</strain>
    </source>
</reference>
<comment type="caution">
    <text evidence="2">The sequence shown here is derived from an EMBL/GenBank/DDBJ whole genome shotgun (WGS) entry which is preliminary data.</text>
</comment>
<keyword evidence="3" id="KW-1185">Reference proteome</keyword>
<name>A0A250XRT2_9CHLO</name>
<protein>
    <submittedName>
        <fullName evidence="2">Uncharacterized protein</fullName>
    </submittedName>
</protein>
<gene>
    <name evidence="2" type="ORF">CEUSTIGMA_g13180.t1</name>
</gene>
<sequence>MSSTPNRDTSPGRPNAEASTLGDDLFNEAYEKALLRKQLFKEYLSRHQVLERFNLALEALFDCSELPEDPVPYLMDKMKNSRPTARKPTNRPNSATFKNG</sequence>
<dbReference type="Proteomes" id="UP000232323">
    <property type="component" value="Unassembled WGS sequence"/>
</dbReference>
<evidence type="ECO:0000313" key="3">
    <source>
        <dbReference type="Proteomes" id="UP000232323"/>
    </source>
</evidence>
<evidence type="ECO:0000256" key="1">
    <source>
        <dbReference type="SAM" id="MobiDB-lite"/>
    </source>
</evidence>
<feature type="compositionally biased region" description="Polar residues" evidence="1">
    <location>
        <begin position="90"/>
        <end position="100"/>
    </location>
</feature>
<evidence type="ECO:0000313" key="2">
    <source>
        <dbReference type="EMBL" id="GAX85765.1"/>
    </source>
</evidence>
<proteinExistence type="predicted"/>
<accession>A0A250XRT2</accession>
<feature type="region of interest" description="Disordered" evidence="1">
    <location>
        <begin position="1"/>
        <end position="23"/>
    </location>
</feature>
<feature type="region of interest" description="Disordered" evidence="1">
    <location>
        <begin position="74"/>
        <end position="100"/>
    </location>
</feature>
<dbReference type="OrthoDB" id="524165at2759"/>
<organism evidence="2 3">
    <name type="scientific">Chlamydomonas eustigma</name>
    <dbReference type="NCBI Taxonomy" id="1157962"/>
    <lineage>
        <taxon>Eukaryota</taxon>
        <taxon>Viridiplantae</taxon>
        <taxon>Chlorophyta</taxon>
        <taxon>core chlorophytes</taxon>
        <taxon>Chlorophyceae</taxon>
        <taxon>CS clade</taxon>
        <taxon>Chlamydomonadales</taxon>
        <taxon>Chlamydomonadaceae</taxon>
        <taxon>Chlamydomonas</taxon>
    </lineage>
</organism>
<dbReference type="AlphaFoldDB" id="A0A250XRT2"/>